<comment type="caution">
    <text evidence="2">The sequence shown here is derived from an EMBL/GenBank/DDBJ whole genome shotgun (WGS) entry which is preliminary data.</text>
</comment>
<protein>
    <submittedName>
        <fullName evidence="2">Uncharacterized protein</fullName>
    </submittedName>
</protein>
<dbReference type="AlphaFoldDB" id="A0AA38NYL1"/>
<feature type="compositionally biased region" description="Basic and acidic residues" evidence="1">
    <location>
        <begin position="91"/>
        <end position="107"/>
    </location>
</feature>
<organism evidence="2 3">
    <name type="scientific">Lentinula raphanica</name>
    <dbReference type="NCBI Taxonomy" id="153919"/>
    <lineage>
        <taxon>Eukaryota</taxon>
        <taxon>Fungi</taxon>
        <taxon>Dikarya</taxon>
        <taxon>Basidiomycota</taxon>
        <taxon>Agaricomycotina</taxon>
        <taxon>Agaricomycetes</taxon>
        <taxon>Agaricomycetidae</taxon>
        <taxon>Agaricales</taxon>
        <taxon>Marasmiineae</taxon>
        <taxon>Omphalotaceae</taxon>
        <taxon>Lentinula</taxon>
    </lineage>
</organism>
<proteinExistence type="predicted"/>
<feature type="region of interest" description="Disordered" evidence="1">
    <location>
        <begin position="54"/>
        <end position="107"/>
    </location>
</feature>
<reference evidence="2" key="1">
    <citation type="submission" date="2022-08" db="EMBL/GenBank/DDBJ databases">
        <authorList>
            <consortium name="DOE Joint Genome Institute"/>
            <person name="Min B."/>
            <person name="Riley R."/>
            <person name="Sierra-Patev S."/>
            <person name="Naranjo-Ortiz M."/>
            <person name="Looney B."/>
            <person name="Konkel Z."/>
            <person name="Slot J.C."/>
            <person name="Sakamoto Y."/>
            <person name="Steenwyk J.L."/>
            <person name="Rokas A."/>
            <person name="Carro J."/>
            <person name="Camarero S."/>
            <person name="Ferreira P."/>
            <person name="Molpeceres G."/>
            <person name="Ruiz-Duenas F.J."/>
            <person name="Serrano A."/>
            <person name="Henrissat B."/>
            <person name="Drula E."/>
            <person name="Hughes K.W."/>
            <person name="Mata J.L."/>
            <person name="Ishikawa N.K."/>
            <person name="Vargas-Isla R."/>
            <person name="Ushijima S."/>
            <person name="Smith C.A."/>
            <person name="Ahrendt S."/>
            <person name="Andreopoulos W."/>
            <person name="He G."/>
            <person name="Labutti K."/>
            <person name="Lipzen A."/>
            <person name="Ng V."/>
            <person name="Sandor L."/>
            <person name="Barry K."/>
            <person name="Martinez A.T."/>
            <person name="Xiao Y."/>
            <person name="Gibbons J.G."/>
            <person name="Terashima K."/>
            <person name="Hibbett D.S."/>
            <person name="Grigoriev I.V."/>
        </authorList>
    </citation>
    <scope>NUCLEOTIDE SEQUENCE</scope>
    <source>
        <strain evidence="2">TFB9207</strain>
    </source>
</reference>
<keyword evidence="3" id="KW-1185">Reference proteome</keyword>
<dbReference type="Proteomes" id="UP001163846">
    <property type="component" value="Unassembled WGS sequence"/>
</dbReference>
<feature type="compositionally biased region" description="Polar residues" evidence="1">
    <location>
        <begin position="54"/>
        <end position="72"/>
    </location>
</feature>
<name>A0AA38NYL1_9AGAR</name>
<accession>A0AA38NYL1</accession>
<dbReference type="EMBL" id="MU806823">
    <property type="protein sequence ID" value="KAJ3832896.1"/>
    <property type="molecule type" value="Genomic_DNA"/>
</dbReference>
<evidence type="ECO:0000256" key="1">
    <source>
        <dbReference type="SAM" id="MobiDB-lite"/>
    </source>
</evidence>
<evidence type="ECO:0000313" key="2">
    <source>
        <dbReference type="EMBL" id="KAJ3832896.1"/>
    </source>
</evidence>
<gene>
    <name evidence="2" type="ORF">F5878DRAFT_646395</name>
</gene>
<sequence length="107" mass="12018">MALTNLEIKALQTKVAEALISDLKPEHDSVSLTQEQVNQVLNISEMHESIQLSEHQASYQVETPTISTSEKQTAIKAPKLDESTSYTNDSEENKEQDVPKNEFECKI</sequence>
<evidence type="ECO:0000313" key="3">
    <source>
        <dbReference type="Proteomes" id="UP001163846"/>
    </source>
</evidence>